<dbReference type="PANTHER" id="PTHR48080:SF2">
    <property type="entry name" value="D-GALACTONATE DEHYDRATASE"/>
    <property type="match status" value="1"/>
</dbReference>
<keyword evidence="2 4" id="KW-0456">Lyase</keyword>
<dbReference type="EC" id="5.5.1.-" evidence="4"/>
<dbReference type="Gene3D" id="3.20.20.120">
    <property type="entry name" value="Enolase-like C-terminal domain"/>
    <property type="match status" value="1"/>
</dbReference>
<dbReference type="SUPFAM" id="SSF54826">
    <property type="entry name" value="Enolase N-terminal domain-like"/>
    <property type="match status" value="1"/>
</dbReference>
<dbReference type="InterPro" id="IPR013342">
    <property type="entry name" value="Mandelate_racemase_C"/>
</dbReference>
<evidence type="ECO:0000256" key="2">
    <source>
        <dbReference type="ARBA" id="ARBA00023239"/>
    </source>
</evidence>
<dbReference type="Proteomes" id="UP001267290">
    <property type="component" value="Unassembled WGS sequence"/>
</dbReference>
<keyword evidence="1" id="KW-0479">Metal-binding</keyword>
<comment type="caution">
    <text evidence="4">The sequence shown here is derived from an EMBL/GenBank/DDBJ whole genome shotgun (WGS) entry which is preliminary data.</text>
</comment>
<evidence type="ECO:0000259" key="3">
    <source>
        <dbReference type="SMART" id="SM00922"/>
    </source>
</evidence>
<dbReference type="SFLD" id="SFLDS00001">
    <property type="entry name" value="Enolase"/>
    <property type="match status" value="1"/>
</dbReference>
<dbReference type="Gene3D" id="3.30.390.10">
    <property type="entry name" value="Enolase-like, N-terminal domain"/>
    <property type="match status" value="1"/>
</dbReference>
<dbReference type="EC" id="4.2.1.5" evidence="4"/>
<dbReference type="GO" id="GO:0016853">
    <property type="term" value="F:isomerase activity"/>
    <property type="evidence" value="ECO:0007669"/>
    <property type="project" value="UniProtKB-KW"/>
</dbReference>
<accession>A0ABU1NTR1</accession>
<dbReference type="SUPFAM" id="SSF51604">
    <property type="entry name" value="Enolase C-terminal domain-like"/>
    <property type="match status" value="1"/>
</dbReference>
<dbReference type="Pfam" id="PF02746">
    <property type="entry name" value="MR_MLE_N"/>
    <property type="match status" value="1"/>
</dbReference>
<dbReference type="SMART" id="SM00922">
    <property type="entry name" value="MR_MLE"/>
    <property type="match status" value="1"/>
</dbReference>
<dbReference type="RefSeq" id="WP_310225987.1">
    <property type="nucleotide sequence ID" value="NZ_JAVDSB010000002.1"/>
</dbReference>
<dbReference type="CDD" id="cd03316">
    <property type="entry name" value="MR_like"/>
    <property type="match status" value="1"/>
</dbReference>
<gene>
    <name evidence="4" type="ORF">J2736_002025</name>
</gene>
<evidence type="ECO:0000256" key="1">
    <source>
        <dbReference type="ARBA" id="ARBA00022723"/>
    </source>
</evidence>
<dbReference type="PANTHER" id="PTHR48080">
    <property type="entry name" value="D-GALACTONATE DEHYDRATASE-RELATED"/>
    <property type="match status" value="1"/>
</dbReference>
<dbReference type="Pfam" id="PF13378">
    <property type="entry name" value="MR_MLE_C"/>
    <property type="match status" value="1"/>
</dbReference>
<keyword evidence="4" id="KW-0413">Isomerase</keyword>
<dbReference type="InterPro" id="IPR029017">
    <property type="entry name" value="Enolase-like_N"/>
</dbReference>
<proteinExistence type="predicted"/>
<feature type="domain" description="Mandelate racemase/muconate lactonizing enzyme C-terminal" evidence="3">
    <location>
        <begin position="163"/>
        <end position="259"/>
    </location>
</feature>
<dbReference type="EMBL" id="JAVDSB010000002">
    <property type="protein sequence ID" value="MDR6550838.1"/>
    <property type="molecule type" value="Genomic_DNA"/>
</dbReference>
<dbReference type="InterPro" id="IPR036849">
    <property type="entry name" value="Enolase-like_C_sf"/>
</dbReference>
<dbReference type="InterPro" id="IPR034593">
    <property type="entry name" value="DgoD-like"/>
</dbReference>
<protein>
    <submittedName>
        <fullName evidence="4">D-arabinonate dehydratase/D-galactarolactone cycloisomerase</fullName>
        <ecNumber evidence="4">4.2.1.5</ecNumber>
        <ecNumber evidence="4">5.5.1.-</ecNumber>
    </submittedName>
</protein>
<dbReference type="InterPro" id="IPR029065">
    <property type="entry name" value="Enolase_C-like"/>
</dbReference>
<organism evidence="4 5">
    <name type="scientific">Paenibacillus qinlingensis</name>
    <dbReference type="NCBI Taxonomy" id="1837343"/>
    <lineage>
        <taxon>Bacteria</taxon>
        <taxon>Bacillati</taxon>
        <taxon>Bacillota</taxon>
        <taxon>Bacilli</taxon>
        <taxon>Bacillales</taxon>
        <taxon>Paenibacillaceae</taxon>
        <taxon>Paenibacillus</taxon>
    </lineage>
</organism>
<keyword evidence="5" id="KW-1185">Reference proteome</keyword>
<dbReference type="InterPro" id="IPR013341">
    <property type="entry name" value="Mandelate_racemase_N_dom"/>
</dbReference>
<sequence>MQLHIVDIQAVPLAAKWEQLFGGIENVPASLLRPAAHFQSVPRLGQFSTIVYITASDGTIGIGECWGLPLSSVTATIVNHLFRPLLIGRDPRDIGPIWEMLIKSAESLGHTRGFMMDAISGIDIALWDLEGKRRGQPLHEMAGGKLRDHIACYASPIRFSDNTQDTIDNAREFTDLGFTAVKVKAGRTIENDAAYIGAIREALGPDIRILIDFNCSFTVQQTIEFAREVEQYNIFWFEEPLPPDHVDELAQIRKAINIPVSTGENDFSVQSFRLLAEKGAVDIINPNITRCGGITGLQRIQSVIEPHGVQTALHGVGAGIMMSASLHMMSTLRNGLVMEYNRFLNPLRETLIEPAIAFKDGLLQVPDGPGLGCSLVEETIQTFAVL</sequence>
<evidence type="ECO:0000313" key="4">
    <source>
        <dbReference type="EMBL" id="MDR6550838.1"/>
    </source>
</evidence>
<reference evidence="4 5" key="1">
    <citation type="submission" date="2023-07" db="EMBL/GenBank/DDBJ databases">
        <title>Sorghum-associated microbial communities from plants grown in Nebraska, USA.</title>
        <authorList>
            <person name="Schachtman D."/>
        </authorList>
    </citation>
    <scope>NUCLEOTIDE SEQUENCE [LARGE SCALE GENOMIC DNA]</scope>
    <source>
        <strain evidence="4 5">CC258</strain>
    </source>
</reference>
<evidence type="ECO:0000313" key="5">
    <source>
        <dbReference type="Proteomes" id="UP001267290"/>
    </source>
</evidence>
<name>A0ABU1NTR1_9BACL</name>
<dbReference type="GO" id="GO:0047675">
    <property type="term" value="F:arabinonate dehydratase activity"/>
    <property type="evidence" value="ECO:0007669"/>
    <property type="project" value="UniProtKB-EC"/>
</dbReference>